<dbReference type="InterPro" id="IPR035979">
    <property type="entry name" value="RBD_domain_sf"/>
</dbReference>
<dbReference type="EMBL" id="NBIV01000016">
    <property type="protein sequence ID" value="PXF48189.1"/>
    <property type="molecule type" value="Genomic_DNA"/>
</dbReference>
<feature type="compositionally biased region" description="Basic residues" evidence="5">
    <location>
        <begin position="357"/>
        <end position="369"/>
    </location>
</feature>
<dbReference type="InterPro" id="IPR036390">
    <property type="entry name" value="WH_DNA-bd_sf"/>
</dbReference>
<reference evidence="9 10" key="1">
    <citation type="journal article" date="2018" name="Mol. Biol. Evol.">
        <title>Analysis of the draft genome of the red seaweed Gracilariopsis chorda provides insights into genome size evolution in Rhodophyta.</title>
        <authorList>
            <person name="Lee J."/>
            <person name="Yang E.C."/>
            <person name="Graf L."/>
            <person name="Yang J.H."/>
            <person name="Qiu H."/>
            <person name="Zel Zion U."/>
            <person name="Chan C.X."/>
            <person name="Stephens T.G."/>
            <person name="Weber A.P.M."/>
            <person name="Boo G.H."/>
            <person name="Boo S.M."/>
            <person name="Kim K.M."/>
            <person name="Shin Y."/>
            <person name="Jung M."/>
            <person name="Lee S.J."/>
            <person name="Yim H.S."/>
            <person name="Lee J.H."/>
            <person name="Bhattacharya D."/>
            <person name="Yoon H.S."/>
        </authorList>
    </citation>
    <scope>NUCLEOTIDE SEQUENCE [LARGE SCALE GENOMIC DNA]</scope>
    <source>
        <strain evidence="9 10">SKKU-2015</strain>
        <tissue evidence="9">Whole body</tissue>
    </source>
</reference>
<dbReference type="SUPFAM" id="SSF46785">
    <property type="entry name" value="Winged helix' DNA-binding domain"/>
    <property type="match status" value="1"/>
</dbReference>
<dbReference type="Gene3D" id="3.30.70.330">
    <property type="match status" value="2"/>
</dbReference>
<dbReference type="PROSITE" id="PS50961">
    <property type="entry name" value="HTH_LA"/>
    <property type="match status" value="1"/>
</dbReference>
<dbReference type="Proteomes" id="UP000247409">
    <property type="component" value="Unassembled WGS sequence"/>
</dbReference>
<dbReference type="Gene3D" id="1.10.10.10">
    <property type="entry name" value="Winged helix-like DNA-binding domain superfamily/Winged helix DNA-binding domain"/>
    <property type="match status" value="1"/>
</dbReference>
<dbReference type="InterPro" id="IPR012677">
    <property type="entry name" value="Nucleotide-bd_a/b_plait_sf"/>
</dbReference>
<evidence type="ECO:0000256" key="5">
    <source>
        <dbReference type="SAM" id="MobiDB-lite"/>
    </source>
</evidence>
<evidence type="ECO:0000313" key="10">
    <source>
        <dbReference type="Proteomes" id="UP000247409"/>
    </source>
</evidence>
<dbReference type="InterPro" id="IPR014886">
    <property type="entry name" value="La_xRRM"/>
</dbReference>
<sequence>MVPSQSGNEKDADLEAIRSQLEYYFSDSNLPRDKFLRAKTEENEKGYVPIPVLLTFKRLQNLGADVKNIIQAVKGSKLIGLDKAHTSVRRLTPLPEVDLFPQRSVFVKGWKPGGPEPSLEELRELFTASGNVLSVRFRRWKDDDGRHFKGSVFIEMESAEAVERVVADEYTIQVKDDDGKEVEKTLLVLPIDEYFVAKRKEKEDYNRRKQKERSERKKNKLKNEQQASDDVEKKATRKESDRKVTPGLILKFEGFGPDVSREDIREAFEPHGDVAWVDFRKGDSEGYIRFANEGAAKISCEAMAESKLEFGGKIPTFTVLEGEAEQLYWKNMWEQKDANIQNSRKRRREQGRGGGRSFKRFRGSGRRRQ</sequence>
<dbReference type="SUPFAM" id="SSF54928">
    <property type="entry name" value="RNA-binding domain, RBD"/>
    <property type="match status" value="2"/>
</dbReference>
<protein>
    <submittedName>
        <fullName evidence="9">Lupus La protein</fullName>
    </submittedName>
</protein>
<dbReference type="Pfam" id="PF05383">
    <property type="entry name" value="La"/>
    <property type="match status" value="1"/>
</dbReference>
<keyword evidence="3" id="KW-0539">Nucleus</keyword>
<dbReference type="InterPro" id="IPR036388">
    <property type="entry name" value="WH-like_DNA-bd_sf"/>
</dbReference>
<evidence type="ECO:0000259" key="8">
    <source>
        <dbReference type="PROSITE" id="PS51939"/>
    </source>
</evidence>
<organism evidence="9 10">
    <name type="scientific">Gracilariopsis chorda</name>
    <dbReference type="NCBI Taxonomy" id="448386"/>
    <lineage>
        <taxon>Eukaryota</taxon>
        <taxon>Rhodophyta</taxon>
        <taxon>Florideophyceae</taxon>
        <taxon>Rhodymeniophycidae</taxon>
        <taxon>Gracilariales</taxon>
        <taxon>Gracilariaceae</taxon>
        <taxon>Gracilariopsis</taxon>
    </lineage>
</organism>
<keyword evidence="10" id="KW-1185">Reference proteome</keyword>
<dbReference type="GO" id="GO:0006396">
    <property type="term" value="P:RNA processing"/>
    <property type="evidence" value="ECO:0007669"/>
    <property type="project" value="InterPro"/>
</dbReference>
<dbReference type="GO" id="GO:0005634">
    <property type="term" value="C:nucleus"/>
    <property type="evidence" value="ECO:0007669"/>
    <property type="project" value="UniProtKB-SubCell"/>
</dbReference>
<dbReference type="GO" id="GO:1990904">
    <property type="term" value="C:ribonucleoprotein complex"/>
    <property type="evidence" value="ECO:0007669"/>
    <property type="project" value="UniProtKB-UniRule"/>
</dbReference>
<feature type="region of interest" description="Disordered" evidence="5">
    <location>
        <begin position="205"/>
        <end position="242"/>
    </location>
</feature>
<evidence type="ECO:0000256" key="1">
    <source>
        <dbReference type="ARBA" id="ARBA00004123"/>
    </source>
</evidence>
<accession>A0A2V3J1G8</accession>
<dbReference type="AlphaFoldDB" id="A0A2V3J1G8"/>
<proteinExistence type="predicted"/>
<evidence type="ECO:0000259" key="7">
    <source>
        <dbReference type="PROSITE" id="PS50961"/>
    </source>
</evidence>
<dbReference type="Pfam" id="PF08777">
    <property type="entry name" value="RRM_3"/>
    <property type="match status" value="1"/>
</dbReference>
<dbReference type="InterPro" id="IPR000504">
    <property type="entry name" value="RRM_dom"/>
</dbReference>
<evidence type="ECO:0000256" key="2">
    <source>
        <dbReference type="ARBA" id="ARBA00022884"/>
    </source>
</evidence>
<dbReference type="SMART" id="SM00715">
    <property type="entry name" value="LA"/>
    <property type="match status" value="1"/>
</dbReference>
<gene>
    <name evidence="9" type="ORF">BWQ96_02141</name>
</gene>
<dbReference type="CDD" id="cd07323">
    <property type="entry name" value="LAM"/>
    <property type="match status" value="1"/>
</dbReference>
<dbReference type="CDD" id="cd12541">
    <property type="entry name" value="RRM2_La"/>
    <property type="match status" value="1"/>
</dbReference>
<keyword evidence="2 4" id="KW-0694">RNA-binding</keyword>
<name>A0A2V3J1G8_9FLOR</name>
<feature type="domain" description="RRM" evidence="6">
    <location>
        <begin position="103"/>
        <end position="193"/>
    </location>
</feature>
<evidence type="ECO:0000313" key="9">
    <source>
        <dbReference type="EMBL" id="PXF48189.1"/>
    </source>
</evidence>
<dbReference type="PROSITE" id="PS50102">
    <property type="entry name" value="RRM"/>
    <property type="match status" value="1"/>
</dbReference>
<dbReference type="STRING" id="448386.A0A2V3J1G8"/>
<dbReference type="PANTHER" id="PTHR22792">
    <property type="entry name" value="LUPUS LA PROTEIN-RELATED"/>
    <property type="match status" value="1"/>
</dbReference>
<dbReference type="PROSITE" id="PS51939">
    <property type="entry name" value="XRRM"/>
    <property type="match status" value="1"/>
</dbReference>
<dbReference type="InterPro" id="IPR045180">
    <property type="entry name" value="La_dom_prot"/>
</dbReference>
<dbReference type="GO" id="GO:0003723">
    <property type="term" value="F:RNA binding"/>
    <property type="evidence" value="ECO:0007669"/>
    <property type="project" value="UniProtKB-UniRule"/>
</dbReference>
<dbReference type="OrthoDB" id="439993at2759"/>
<dbReference type="SMART" id="SM00360">
    <property type="entry name" value="RRM"/>
    <property type="match status" value="2"/>
</dbReference>
<feature type="domain" description="HTH La-type RNA-binding" evidence="7">
    <location>
        <begin position="7"/>
        <end position="98"/>
    </location>
</feature>
<feature type="region of interest" description="Disordered" evidence="5">
    <location>
        <begin position="339"/>
        <end position="369"/>
    </location>
</feature>
<evidence type="ECO:0000259" key="6">
    <source>
        <dbReference type="PROSITE" id="PS50102"/>
    </source>
</evidence>
<feature type="domain" description="XRRM" evidence="8">
    <location>
        <begin position="243"/>
        <end position="363"/>
    </location>
</feature>
<feature type="compositionally biased region" description="Basic and acidic residues" evidence="5">
    <location>
        <begin position="230"/>
        <end position="242"/>
    </location>
</feature>
<dbReference type="PRINTS" id="PR00302">
    <property type="entry name" value="LUPUSLA"/>
</dbReference>
<dbReference type="InterPro" id="IPR006630">
    <property type="entry name" value="La_HTH"/>
</dbReference>
<dbReference type="CDD" id="cd12291">
    <property type="entry name" value="RRM1_La"/>
    <property type="match status" value="1"/>
</dbReference>
<evidence type="ECO:0000256" key="3">
    <source>
        <dbReference type="ARBA" id="ARBA00023242"/>
    </source>
</evidence>
<dbReference type="InterPro" id="IPR002344">
    <property type="entry name" value="Lupus_La"/>
</dbReference>
<comment type="caution">
    <text evidence="9">The sequence shown here is derived from an EMBL/GenBank/DDBJ whole genome shotgun (WGS) entry which is preliminary data.</text>
</comment>
<comment type="subcellular location">
    <subcellularLocation>
        <location evidence="1">Nucleus</location>
    </subcellularLocation>
</comment>
<evidence type="ECO:0000256" key="4">
    <source>
        <dbReference type="PROSITE-ProRule" id="PRU00332"/>
    </source>
</evidence>
<feature type="compositionally biased region" description="Basic and acidic residues" evidence="5">
    <location>
        <begin position="205"/>
        <end position="215"/>
    </location>
</feature>